<keyword evidence="4" id="KW-1185">Reference proteome</keyword>
<evidence type="ECO:0000313" key="3">
    <source>
        <dbReference type="EMBL" id="TKI04338.1"/>
    </source>
</evidence>
<comment type="caution">
    <text evidence="3">The sequence shown here is derived from an EMBL/GenBank/DDBJ whole genome shotgun (WGS) entry which is preliminary data.</text>
</comment>
<dbReference type="Proteomes" id="UP000305202">
    <property type="component" value="Unassembled WGS sequence"/>
</dbReference>
<protein>
    <submittedName>
        <fullName evidence="3">Type VI secretion system baseplate subunit TssE</fullName>
    </submittedName>
</protein>
<dbReference type="PANTHER" id="PTHR38595">
    <property type="entry name" value="CYTOPLASMIC PROTEIN-RELATED"/>
    <property type="match status" value="1"/>
</dbReference>
<name>A0ABY2SH61_9HYPH</name>
<evidence type="ECO:0000256" key="1">
    <source>
        <dbReference type="SAM" id="MobiDB-lite"/>
    </source>
</evidence>
<evidence type="ECO:0000313" key="4">
    <source>
        <dbReference type="Proteomes" id="UP000305202"/>
    </source>
</evidence>
<dbReference type="PANTHER" id="PTHR38595:SF1">
    <property type="entry name" value="TYPE VI SECRETION SYSTEM COMPONENT TSSE1"/>
    <property type="match status" value="1"/>
</dbReference>
<dbReference type="InterPro" id="IPR017737">
    <property type="entry name" value="TssE1-like"/>
</dbReference>
<dbReference type="SUPFAM" id="SSF160719">
    <property type="entry name" value="gpW/gp25-like"/>
    <property type="match status" value="1"/>
</dbReference>
<organism evidence="3 4">
    <name type="scientific">Martelella alba</name>
    <dbReference type="NCBI Taxonomy" id="2590451"/>
    <lineage>
        <taxon>Bacteria</taxon>
        <taxon>Pseudomonadati</taxon>
        <taxon>Pseudomonadota</taxon>
        <taxon>Alphaproteobacteria</taxon>
        <taxon>Hyphomicrobiales</taxon>
        <taxon>Aurantimonadaceae</taxon>
        <taxon>Martelella</taxon>
    </lineage>
</organism>
<evidence type="ECO:0000259" key="2">
    <source>
        <dbReference type="Pfam" id="PF04965"/>
    </source>
</evidence>
<feature type="region of interest" description="Disordered" evidence="1">
    <location>
        <begin position="1"/>
        <end position="27"/>
    </location>
</feature>
<dbReference type="Pfam" id="PF04965">
    <property type="entry name" value="GPW_gp25"/>
    <property type="match status" value="1"/>
</dbReference>
<gene>
    <name evidence="3" type="primary">tssE</name>
    <name evidence="3" type="ORF">FCN80_18545</name>
</gene>
<accession>A0ABY2SH61</accession>
<feature type="domain" description="IraD/Gp25-like" evidence="2">
    <location>
        <begin position="60"/>
        <end position="161"/>
    </location>
</feature>
<dbReference type="InterPro" id="IPR053176">
    <property type="entry name" value="T6SS_TssE1-like"/>
</dbReference>
<sequence length="185" mass="20216">MWAETPNITTRQETAMTTSAKPPAGAPYRRTRLIPPLLLERLAGIPPGPDQPVGDDRRIMRDSVRAHLQLLLNCARPHYPDTWATEGHLASNVLRFGLPPLAGKRVSELGPPEIAAAIKTAILRFEPRIAADGLHIDPLSSESLSPYLLSFVIQGRLRGSPEPADFTFYSQVDLESGHVGLTEQG</sequence>
<dbReference type="InterPro" id="IPR007048">
    <property type="entry name" value="IraD/Gp25-like"/>
</dbReference>
<dbReference type="NCBIfam" id="TIGR03357">
    <property type="entry name" value="VI_zyme"/>
    <property type="match status" value="1"/>
</dbReference>
<dbReference type="EMBL" id="SZPQ01000030">
    <property type="protein sequence ID" value="TKI04338.1"/>
    <property type="molecule type" value="Genomic_DNA"/>
</dbReference>
<reference evidence="3 4" key="1">
    <citation type="submission" date="2019-04" db="EMBL/GenBank/DDBJ databases">
        <authorList>
            <person name="Li M."/>
            <person name="Gao C."/>
        </authorList>
    </citation>
    <scope>NUCLEOTIDE SEQUENCE [LARGE SCALE GENOMIC DNA]</scope>
    <source>
        <strain evidence="3 4">BGMRC 2031</strain>
    </source>
</reference>
<feature type="compositionally biased region" description="Polar residues" evidence="1">
    <location>
        <begin position="1"/>
        <end position="20"/>
    </location>
</feature>
<proteinExistence type="predicted"/>